<evidence type="ECO:0000256" key="11">
    <source>
        <dbReference type="SAM" id="Coils"/>
    </source>
</evidence>
<evidence type="ECO:0000313" key="15">
    <source>
        <dbReference type="EMBL" id="CAG8571809.1"/>
    </source>
</evidence>
<dbReference type="AlphaFoldDB" id="A0A9N9BKC4"/>
<feature type="coiled-coil region" evidence="11">
    <location>
        <begin position="165"/>
        <end position="199"/>
    </location>
</feature>
<feature type="domain" description="Peroxisome membrane anchor protein Pex14p N-terminal" evidence="14">
    <location>
        <begin position="5"/>
        <end position="49"/>
    </location>
</feature>
<sequence>MSTSRQSLITSAVNFLKDPNVQSSPLQKRVAFLESKGLTSEEIEEALKKSKGDDISTNASEVALPKHNQANVQSSGQPIVIQPPPVPRMDWKDYFIAAVFIGGIGYAIVAVTKKYITPLLRLPTADELDRDKQLLTDQFTTASETLDTAKLDIQLVKKSIEEQSFKLLEKTKESQSQSLSDLQQELKSLKSLLANRRTLSNDVLPSSPTSTLTPTSPIVQSISSHHGITSDRPTIPTWQLTSTASKDPLD</sequence>
<dbReference type="GO" id="GO:1990429">
    <property type="term" value="C:peroxisomal importomer complex"/>
    <property type="evidence" value="ECO:0007669"/>
    <property type="project" value="TreeGrafter"/>
</dbReference>
<gene>
    <name evidence="15" type="ORF">CPELLU_LOCUS5688</name>
</gene>
<keyword evidence="2 10" id="KW-0813">Transport</keyword>
<proteinExistence type="inferred from homology"/>
<keyword evidence="13" id="KW-0812">Transmembrane</keyword>
<feature type="transmembrane region" description="Helical" evidence="13">
    <location>
        <begin position="94"/>
        <end position="112"/>
    </location>
</feature>
<dbReference type="Gene3D" id="1.10.10.10">
    <property type="entry name" value="Winged helix-like DNA-binding domain superfamily/Winged helix DNA-binding domain"/>
    <property type="match status" value="1"/>
</dbReference>
<evidence type="ECO:0000256" key="2">
    <source>
        <dbReference type="ARBA" id="ARBA00022448"/>
    </source>
</evidence>
<evidence type="ECO:0000256" key="1">
    <source>
        <dbReference type="ARBA" id="ARBA00005443"/>
    </source>
</evidence>
<keyword evidence="16" id="KW-1185">Reference proteome</keyword>
<evidence type="ECO:0000256" key="6">
    <source>
        <dbReference type="ARBA" id="ARBA00023140"/>
    </source>
</evidence>
<dbReference type="GO" id="GO:0005778">
    <property type="term" value="C:peroxisomal membrane"/>
    <property type="evidence" value="ECO:0007669"/>
    <property type="project" value="UniProtKB-SubCell"/>
</dbReference>
<dbReference type="Pfam" id="PF04695">
    <property type="entry name" value="Pex14_N"/>
    <property type="match status" value="1"/>
</dbReference>
<accession>A0A9N9BKC4</accession>
<dbReference type="OrthoDB" id="5549158at2759"/>
<dbReference type="InterPro" id="IPR025655">
    <property type="entry name" value="PEX14"/>
</dbReference>
<dbReference type="InterPro" id="IPR006785">
    <property type="entry name" value="Pex14_N"/>
</dbReference>
<comment type="subcellular location">
    <subcellularLocation>
        <location evidence="9 10">Peroxisome membrane</location>
    </subcellularLocation>
</comment>
<dbReference type="Proteomes" id="UP000789759">
    <property type="component" value="Unassembled WGS sequence"/>
</dbReference>
<evidence type="ECO:0000256" key="5">
    <source>
        <dbReference type="ARBA" id="ARBA00023136"/>
    </source>
</evidence>
<feature type="compositionally biased region" description="Polar residues" evidence="12">
    <location>
        <begin position="218"/>
        <end position="227"/>
    </location>
</feature>
<evidence type="ECO:0000256" key="10">
    <source>
        <dbReference type="RuleBase" id="RU367032"/>
    </source>
</evidence>
<keyword evidence="3 10" id="KW-0653">Protein transport</keyword>
<feature type="compositionally biased region" description="Polar residues" evidence="12">
    <location>
        <begin position="236"/>
        <end position="250"/>
    </location>
</feature>
<evidence type="ECO:0000256" key="13">
    <source>
        <dbReference type="SAM" id="Phobius"/>
    </source>
</evidence>
<organism evidence="15 16">
    <name type="scientific">Cetraspora pellucida</name>
    <dbReference type="NCBI Taxonomy" id="1433469"/>
    <lineage>
        <taxon>Eukaryota</taxon>
        <taxon>Fungi</taxon>
        <taxon>Fungi incertae sedis</taxon>
        <taxon>Mucoromycota</taxon>
        <taxon>Glomeromycotina</taxon>
        <taxon>Glomeromycetes</taxon>
        <taxon>Diversisporales</taxon>
        <taxon>Gigasporaceae</taxon>
        <taxon>Cetraspora</taxon>
    </lineage>
</organism>
<keyword evidence="5 10" id="KW-0472">Membrane</keyword>
<comment type="similarity">
    <text evidence="1 10">Belongs to the peroxin-14 family.</text>
</comment>
<evidence type="ECO:0000313" key="16">
    <source>
        <dbReference type="Proteomes" id="UP000789759"/>
    </source>
</evidence>
<dbReference type="PANTHER" id="PTHR23058:SF0">
    <property type="entry name" value="PEROXISOMAL MEMBRANE PROTEIN PEX14"/>
    <property type="match status" value="1"/>
</dbReference>
<evidence type="ECO:0000256" key="8">
    <source>
        <dbReference type="ARBA" id="ARBA00029691"/>
    </source>
</evidence>
<evidence type="ECO:0000256" key="3">
    <source>
        <dbReference type="ARBA" id="ARBA00022927"/>
    </source>
</evidence>
<evidence type="ECO:0000256" key="12">
    <source>
        <dbReference type="SAM" id="MobiDB-lite"/>
    </source>
</evidence>
<dbReference type="GO" id="GO:0016560">
    <property type="term" value="P:protein import into peroxisome matrix, docking"/>
    <property type="evidence" value="ECO:0007669"/>
    <property type="project" value="UniProtKB-UniRule"/>
</dbReference>
<protein>
    <recommendedName>
        <fullName evidence="7 10">Peroxisomal membrane protein PEX14</fullName>
    </recommendedName>
    <alternativeName>
        <fullName evidence="8 10">Peroxin-14</fullName>
    </alternativeName>
</protein>
<dbReference type="EMBL" id="CAJVQA010003320">
    <property type="protein sequence ID" value="CAG8571809.1"/>
    <property type="molecule type" value="Genomic_DNA"/>
</dbReference>
<name>A0A9N9BKC4_9GLOM</name>
<evidence type="ECO:0000256" key="9">
    <source>
        <dbReference type="ARBA" id="ARBA00046271"/>
    </source>
</evidence>
<keyword evidence="13" id="KW-1133">Transmembrane helix</keyword>
<comment type="caution">
    <text evidence="15">The sequence shown here is derived from an EMBL/GenBank/DDBJ whole genome shotgun (WGS) entry which is preliminary data.</text>
</comment>
<keyword evidence="6 10" id="KW-0576">Peroxisome</keyword>
<evidence type="ECO:0000256" key="4">
    <source>
        <dbReference type="ARBA" id="ARBA00023010"/>
    </source>
</evidence>
<feature type="region of interest" description="Disordered" evidence="12">
    <location>
        <begin position="200"/>
        <end position="250"/>
    </location>
</feature>
<comment type="function">
    <text evidence="10">Component of the PEX13-PEX14 docking complex, a translocon channel that specifically mediates the import of peroxisomal cargo proteins bound to PEX5 receptor. The PEX13-PEX14 docking complex forms a large import pore which can be opened to a diameter of about 9 nm. Mechanistically, PEX5 receptor along with cargo proteins associates with the PEX14 subunit of the PEX13-PEX14 docking complex in the cytosol, leading to the insertion of the receptor into the organelle membrane with the concomitant translocation of the cargo into the peroxisome matrix.</text>
</comment>
<feature type="compositionally biased region" description="Low complexity" evidence="12">
    <location>
        <begin position="204"/>
        <end position="217"/>
    </location>
</feature>
<reference evidence="15" key="1">
    <citation type="submission" date="2021-06" db="EMBL/GenBank/DDBJ databases">
        <authorList>
            <person name="Kallberg Y."/>
            <person name="Tangrot J."/>
            <person name="Rosling A."/>
        </authorList>
    </citation>
    <scope>NUCLEOTIDE SEQUENCE</scope>
    <source>
        <strain evidence="15">FL966</strain>
    </source>
</reference>
<dbReference type="PANTHER" id="PTHR23058">
    <property type="entry name" value="PEROXISOMAL MEMBRANE PROTEIN PEX14"/>
    <property type="match status" value="1"/>
</dbReference>
<keyword evidence="11" id="KW-0175">Coiled coil</keyword>
<evidence type="ECO:0000259" key="14">
    <source>
        <dbReference type="Pfam" id="PF04695"/>
    </source>
</evidence>
<dbReference type="GO" id="GO:0005102">
    <property type="term" value="F:signaling receptor binding"/>
    <property type="evidence" value="ECO:0007669"/>
    <property type="project" value="TreeGrafter"/>
</dbReference>
<keyword evidence="4" id="KW-0811">Translocation</keyword>
<dbReference type="InterPro" id="IPR036388">
    <property type="entry name" value="WH-like_DNA-bd_sf"/>
</dbReference>
<evidence type="ECO:0000256" key="7">
    <source>
        <dbReference type="ARBA" id="ARBA00029502"/>
    </source>
</evidence>